<protein>
    <recommendedName>
        <fullName evidence="4">DUF2306 domain-containing protein</fullName>
    </recommendedName>
</protein>
<accession>A0A380WCC9</accession>
<evidence type="ECO:0000313" key="3">
    <source>
        <dbReference type="Proteomes" id="UP000254343"/>
    </source>
</evidence>
<organism evidence="2 3">
    <name type="scientific">Afipia felis</name>
    <name type="common">Cat scratch disease bacillus</name>
    <dbReference type="NCBI Taxonomy" id="1035"/>
    <lineage>
        <taxon>Bacteria</taxon>
        <taxon>Pseudomonadati</taxon>
        <taxon>Pseudomonadota</taxon>
        <taxon>Alphaproteobacteria</taxon>
        <taxon>Hyphomicrobiales</taxon>
        <taxon>Nitrobacteraceae</taxon>
        <taxon>Afipia</taxon>
    </lineage>
</organism>
<dbReference type="RefSeq" id="WP_002717289.1">
    <property type="nucleotide sequence ID" value="NZ_UFSI01000001.1"/>
</dbReference>
<keyword evidence="1" id="KW-0812">Transmembrane</keyword>
<feature type="transmembrane region" description="Helical" evidence="1">
    <location>
        <begin position="12"/>
        <end position="33"/>
    </location>
</feature>
<feature type="transmembrane region" description="Helical" evidence="1">
    <location>
        <begin position="138"/>
        <end position="158"/>
    </location>
</feature>
<dbReference type="EMBL" id="UIGB01000001">
    <property type="protein sequence ID" value="SUU86466.1"/>
    <property type="molecule type" value="Genomic_DNA"/>
</dbReference>
<gene>
    <name evidence="2" type="ORF">NCTC12722_03693</name>
</gene>
<name>A0A380WCC9_AFIFE</name>
<sequence>MVLGMSLPAFTAAHVLLALIGIVAGLIAMWGLLRGSLLRGWTWLFLLMALAVSITGFMFPVTALKPSHAFGVVTLALIGLAVTALVVKRLDGRWRTVYVVSAMLTLYLNVVVLIVQMFEKVAPLAELAQAKGAWPLIAAQGAVLVLFVATTAMGALRFRPSPMHLARARPSSLDDGQCSSIHLNRLI</sequence>
<reference evidence="2 3" key="1">
    <citation type="submission" date="2018-06" db="EMBL/GenBank/DDBJ databases">
        <authorList>
            <consortium name="Pathogen Informatics"/>
            <person name="Doyle S."/>
        </authorList>
    </citation>
    <scope>NUCLEOTIDE SEQUENCE [LARGE SCALE GENOMIC DNA]</scope>
    <source>
        <strain evidence="2 3">NCTC12722</strain>
    </source>
</reference>
<proteinExistence type="predicted"/>
<feature type="transmembrane region" description="Helical" evidence="1">
    <location>
        <begin position="40"/>
        <end position="61"/>
    </location>
</feature>
<keyword evidence="1" id="KW-0472">Membrane</keyword>
<keyword evidence="1" id="KW-1133">Transmembrane helix</keyword>
<evidence type="ECO:0000313" key="2">
    <source>
        <dbReference type="EMBL" id="SUU86466.1"/>
    </source>
</evidence>
<dbReference type="AlphaFoldDB" id="A0A380WCC9"/>
<feature type="transmembrane region" description="Helical" evidence="1">
    <location>
        <begin position="67"/>
        <end position="87"/>
    </location>
</feature>
<feature type="transmembrane region" description="Helical" evidence="1">
    <location>
        <begin position="99"/>
        <end position="118"/>
    </location>
</feature>
<evidence type="ECO:0000256" key="1">
    <source>
        <dbReference type="SAM" id="Phobius"/>
    </source>
</evidence>
<dbReference type="Proteomes" id="UP000254343">
    <property type="component" value="Unassembled WGS sequence"/>
</dbReference>
<evidence type="ECO:0008006" key="4">
    <source>
        <dbReference type="Google" id="ProtNLM"/>
    </source>
</evidence>